<dbReference type="InterPro" id="IPR025204">
    <property type="entry name" value="CENP-L"/>
</dbReference>
<gene>
    <name evidence="2" type="ORF">C8A05DRAFT_32770</name>
</gene>
<reference evidence="2" key="1">
    <citation type="journal article" date="2023" name="Mol. Phylogenet. Evol.">
        <title>Genome-scale phylogeny and comparative genomics of the fungal order Sordariales.</title>
        <authorList>
            <person name="Hensen N."/>
            <person name="Bonometti L."/>
            <person name="Westerberg I."/>
            <person name="Brannstrom I.O."/>
            <person name="Guillou S."/>
            <person name="Cros-Aarteil S."/>
            <person name="Calhoun S."/>
            <person name="Haridas S."/>
            <person name="Kuo A."/>
            <person name="Mondo S."/>
            <person name="Pangilinan J."/>
            <person name="Riley R."/>
            <person name="LaButti K."/>
            <person name="Andreopoulos B."/>
            <person name="Lipzen A."/>
            <person name="Chen C."/>
            <person name="Yan M."/>
            <person name="Daum C."/>
            <person name="Ng V."/>
            <person name="Clum A."/>
            <person name="Steindorff A."/>
            <person name="Ohm R.A."/>
            <person name="Martin F."/>
            <person name="Silar P."/>
            <person name="Natvig D.O."/>
            <person name="Lalanne C."/>
            <person name="Gautier V."/>
            <person name="Ament-Velasquez S.L."/>
            <person name="Kruys A."/>
            <person name="Hutchinson M.I."/>
            <person name="Powell A.J."/>
            <person name="Barry K."/>
            <person name="Miller A.N."/>
            <person name="Grigoriev I.V."/>
            <person name="Debuchy R."/>
            <person name="Gladieux P."/>
            <person name="Hiltunen Thoren M."/>
            <person name="Johannesson H."/>
        </authorList>
    </citation>
    <scope>NUCLEOTIDE SEQUENCE</scope>
    <source>
        <strain evidence="2">CBS 103.79</strain>
    </source>
</reference>
<dbReference type="Proteomes" id="UP001303889">
    <property type="component" value="Unassembled WGS sequence"/>
</dbReference>
<feature type="compositionally biased region" description="Acidic residues" evidence="1">
    <location>
        <begin position="29"/>
        <end position="38"/>
    </location>
</feature>
<reference evidence="2" key="2">
    <citation type="submission" date="2023-05" db="EMBL/GenBank/DDBJ databases">
        <authorList>
            <consortium name="Lawrence Berkeley National Laboratory"/>
            <person name="Steindorff A."/>
            <person name="Hensen N."/>
            <person name="Bonometti L."/>
            <person name="Westerberg I."/>
            <person name="Brannstrom I.O."/>
            <person name="Guillou S."/>
            <person name="Cros-Aarteil S."/>
            <person name="Calhoun S."/>
            <person name="Haridas S."/>
            <person name="Kuo A."/>
            <person name="Mondo S."/>
            <person name="Pangilinan J."/>
            <person name="Riley R."/>
            <person name="Labutti K."/>
            <person name="Andreopoulos B."/>
            <person name="Lipzen A."/>
            <person name="Chen C."/>
            <person name="Yanf M."/>
            <person name="Daum C."/>
            <person name="Ng V."/>
            <person name="Clum A."/>
            <person name="Ohm R."/>
            <person name="Martin F."/>
            <person name="Silar P."/>
            <person name="Natvig D."/>
            <person name="Lalanne C."/>
            <person name="Gautier V."/>
            <person name="Ament-Velasquez S.L."/>
            <person name="Kruys A."/>
            <person name="Hutchinson M.I."/>
            <person name="Powell A.J."/>
            <person name="Barry K."/>
            <person name="Miller A.N."/>
            <person name="Grigoriev I.V."/>
            <person name="Debuchy R."/>
            <person name="Gladieux P."/>
            <person name="Thoren M.H."/>
            <person name="Johannesson H."/>
        </authorList>
    </citation>
    <scope>NUCLEOTIDE SEQUENCE</scope>
    <source>
        <strain evidence="2">CBS 103.79</strain>
    </source>
</reference>
<sequence>MPPKRRRPPAPEPESPRQASPAPEHDQFAAEDEEDDDANGVTGQSRPPFYNTTFSAHRISPLYLGSEPLTANRLQILAQRLRDKLVGDVVRGVEVRPVADSDDTILGRAGALEKVEIHWAAVPDVLDISAEDIQSVRESGEGEEGEEAGQEQGVATHWRRVAAQLPTQKALHISLRFELASCTALMLPPLNPDEKDGAGAADAAARTRFSVAGGRSTDDMDWEQTVNPAHFLSLPLLLLRMPVPLKAMVGDFLATTFDCRVSPIRLGTRSLVRSWEAWIRSAGLPPRGPLAKDAVLSLGFYLAPPPVNQPSEQDNAIADQEEELQPPGLRSIDVIIPAAELQKFVSAGKRVTKTQSKQTNPTAGWGWESDLKQRRLLAGRRLGEEGWEWRLSVGQDQATSSSQPFTEALACYLKEHLGLNLFHPGVRVTKIACGGFAMSEMRLKMFAPADAGATQGSGSSLLGQRGAVLELLGGLVEKAQSQALVG</sequence>
<protein>
    <submittedName>
        <fullName evidence="2">Kinetochore complex Sim4 subunit Fta1-domain-containing protein</fullName>
    </submittedName>
</protein>
<proteinExistence type="predicted"/>
<name>A0AAN6MP37_9PEZI</name>
<accession>A0AAN6MP37</accession>
<dbReference type="AlphaFoldDB" id="A0AAN6MP37"/>
<dbReference type="Pfam" id="PF13092">
    <property type="entry name" value="CENP-L"/>
    <property type="match status" value="1"/>
</dbReference>
<dbReference type="EMBL" id="MU855445">
    <property type="protein sequence ID" value="KAK3903492.1"/>
    <property type="molecule type" value="Genomic_DNA"/>
</dbReference>
<keyword evidence="3" id="KW-1185">Reference proteome</keyword>
<comment type="caution">
    <text evidence="2">The sequence shown here is derived from an EMBL/GenBank/DDBJ whole genome shotgun (WGS) entry which is preliminary data.</text>
</comment>
<evidence type="ECO:0000256" key="1">
    <source>
        <dbReference type="SAM" id="MobiDB-lite"/>
    </source>
</evidence>
<evidence type="ECO:0000313" key="2">
    <source>
        <dbReference type="EMBL" id="KAK3903492.1"/>
    </source>
</evidence>
<organism evidence="2 3">
    <name type="scientific">Staphylotrichum tortipilum</name>
    <dbReference type="NCBI Taxonomy" id="2831512"/>
    <lineage>
        <taxon>Eukaryota</taxon>
        <taxon>Fungi</taxon>
        <taxon>Dikarya</taxon>
        <taxon>Ascomycota</taxon>
        <taxon>Pezizomycotina</taxon>
        <taxon>Sordariomycetes</taxon>
        <taxon>Sordariomycetidae</taxon>
        <taxon>Sordariales</taxon>
        <taxon>Chaetomiaceae</taxon>
        <taxon>Staphylotrichum</taxon>
    </lineage>
</organism>
<feature type="region of interest" description="Disordered" evidence="1">
    <location>
        <begin position="1"/>
        <end position="48"/>
    </location>
</feature>
<evidence type="ECO:0000313" key="3">
    <source>
        <dbReference type="Proteomes" id="UP001303889"/>
    </source>
</evidence>